<feature type="transmembrane region" description="Helical" evidence="5">
    <location>
        <begin position="228"/>
        <end position="245"/>
    </location>
</feature>
<feature type="transmembrane region" description="Helical" evidence="5">
    <location>
        <begin position="251"/>
        <end position="273"/>
    </location>
</feature>
<dbReference type="InterPro" id="IPR006214">
    <property type="entry name" value="Bax_inhibitor_1-related"/>
</dbReference>
<keyword evidence="4 5" id="KW-0472">Membrane</keyword>
<evidence type="ECO:0000256" key="2">
    <source>
        <dbReference type="ARBA" id="ARBA00022692"/>
    </source>
</evidence>
<dbReference type="PANTHER" id="PTHR23291:SF112">
    <property type="entry name" value="GROWTH HORMONE-INDUCIBLE TRANSMEMBRANE PROTEIN"/>
    <property type="match status" value="1"/>
</dbReference>
<reference evidence="7" key="1">
    <citation type="submission" date="2022-11" db="UniProtKB">
        <authorList>
            <consortium name="WormBaseParasite"/>
        </authorList>
    </citation>
    <scope>IDENTIFICATION</scope>
</reference>
<accession>A0A915CZI7</accession>
<keyword evidence="6" id="KW-1185">Reference proteome</keyword>
<dbReference type="GO" id="GO:0005743">
    <property type="term" value="C:mitochondrial inner membrane"/>
    <property type="evidence" value="ECO:0007669"/>
    <property type="project" value="TreeGrafter"/>
</dbReference>
<feature type="transmembrane region" description="Helical" evidence="5">
    <location>
        <begin position="171"/>
        <end position="192"/>
    </location>
</feature>
<sequence length="336" mass="36386">MLSRLSSKVSCVGTLKKLAVATTLRTNLGFKKASTFTQEFAARHVVKNESGLNIRQTLFGPNAGPAGCAAGITALCYYGYTLTQKQTGQVGENLSLWPDYVRERLNLTYTYLALSLPVTVVPAMVTARSQLLTKMTHSGSVWMWVLAGAMAVGSGWLTRNLKYEHAIPKHFAWAAHYGVMGAVMAPLCVIGGAPLFRALWYAAGAIAGFAMVGMFAPSDHYMKISGPVGMALGTIMVANLGRLYFPPQAVLSAGMHQAVVAALVLAFSAFILYNNQRVTNMALTMPSHGKPTGENQAKAREDMHMTDRGYDPINAQLSFFMDTFNLGIFMQPGEHF</sequence>
<comment type="similarity">
    <text evidence="5">Belongs to the BI1 family.</text>
</comment>
<name>A0A915CZI7_9BILA</name>
<dbReference type="WBParaSite" id="jg13808">
    <property type="protein sequence ID" value="jg13808"/>
    <property type="gene ID" value="jg13808"/>
</dbReference>
<comment type="subcellular location">
    <subcellularLocation>
        <location evidence="1">Membrane</location>
        <topology evidence="1">Multi-pass membrane protein</topology>
    </subcellularLocation>
</comment>
<feature type="transmembrane region" description="Helical" evidence="5">
    <location>
        <begin position="198"/>
        <end position="216"/>
    </location>
</feature>
<feature type="transmembrane region" description="Helical" evidence="5">
    <location>
        <begin position="109"/>
        <end position="129"/>
    </location>
</feature>
<dbReference type="Pfam" id="PF01027">
    <property type="entry name" value="Bax1-I"/>
    <property type="match status" value="1"/>
</dbReference>
<dbReference type="PANTHER" id="PTHR23291">
    <property type="entry name" value="BAX INHIBITOR-RELATED"/>
    <property type="match status" value="1"/>
</dbReference>
<dbReference type="Proteomes" id="UP000887574">
    <property type="component" value="Unplaced"/>
</dbReference>
<evidence type="ECO:0000313" key="6">
    <source>
        <dbReference type="Proteomes" id="UP000887574"/>
    </source>
</evidence>
<feature type="transmembrane region" description="Helical" evidence="5">
    <location>
        <begin position="141"/>
        <end position="159"/>
    </location>
</feature>
<keyword evidence="3 5" id="KW-1133">Transmembrane helix</keyword>
<keyword evidence="2 5" id="KW-0812">Transmembrane</keyword>
<protein>
    <submittedName>
        <fullName evidence="7">Growth hormone-inducible transmembrane protein</fullName>
    </submittedName>
</protein>
<evidence type="ECO:0000256" key="3">
    <source>
        <dbReference type="ARBA" id="ARBA00022989"/>
    </source>
</evidence>
<evidence type="ECO:0000256" key="4">
    <source>
        <dbReference type="ARBA" id="ARBA00023136"/>
    </source>
</evidence>
<dbReference type="AlphaFoldDB" id="A0A915CZI7"/>
<organism evidence="6 7">
    <name type="scientific">Ditylenchus dipsaci</name>
    <dbReference type="NCBI Taxonomy" id="166011"/>
    <lineage>
        <taxon>Eukaryota</taxon>
        <taxon>Metazoa</taxon>
        <taxon>Ecdysozoa</taxon>
        <taxon>Nematoda</taxon>
        <taxon>Chromadorea</taxon>
        <taxon>Rhabditida</taxon>
        <taxon>Tylenchina</taxon>
        <taxon>Tylenchomorpha</taxon>
        <taxon>Sphaerularioidea</taxon>
        <taxon>Anguinidae</taxon>
        <taxon>Anguininae</taxon>
        <taxon>Ditylenchus</taxon>
    </lineage>
</organism>
<evidence type="ECO:0000256" key="5">
    <source>
        <dbReference type="RuleBase" id="RU004379"/>
    </source>
</evidence>
<evidence type="ECO:0000256" key="1">
    <source>
        <dbReference type="ARBA" id="ARBA00004141"/>
    </source>
</evidence>
<evidence type="ECO:0000313" key="7">
    <source>
        <dbReference type="WBParaSite" id="jg13808"/>
    </source>
</evidence>
<proteinExistence type="inferred from homology"/>